<reference evidence="12 13" key="1">
    <citation type="submission" date="2017-08" db="EMBL/GenBank/DDBJ databases">
        <title>Infants hospitalized years apart are colonized by the same room-sourced microbial strains.</title>
        <authorList>
            <person name="Brooks B."/>
            <person name="Olm M.R."/>
            <person name="Firek B.A."/>
            <person name="Baker R."/>
            <person name="Thomas B.C."/>
            <person name="Morowitz M.J."/>
            <person name="Banfield J.F."/>
        </authorList>
    </citation>
    <scope>NUCLEOTIDE SEQUENCE [LARGE SCALE GENOMIC DNA]</scope>
    <source>
        <strain evidence="12">S2_018_000_R2_101</strain>
    </source>
</reference>
<gene>
    <name evidence="12" type="ORF">DI623_11515</name>
</gene>
<dbReference type="PANTHER" id="PTHR42747">
    <property type="entry name" value="NITRONATE MONOOXYGENASE-RELATED"/>
    <property type="match status" value="1"/>
</dbReference>
<dbReference type="Proteomes" id="UP000249066">
    <property type="component" value="Unassembled WGS sequence"/>
</dbReference>
<keyword evidence="4" id="KW-0285">Flavoprotein</keyword>
<name>A0A2W5A345_9SPHN</name>
<evidence type="ECO:0000256" key="8">
    <source>
        <dbReference type="ARBA" id="ARBA00023033"/>
    </source>
</evidence>
<dbReference type="PANTHER" id="PTHR42747:SF3">
    <property type="entry name" value="NITRONATE MONOOXYGENASE-RELATED"/>
    <property type="match status" value="1"/>
</dbReference>
<sequence>MSGWPDPALLARVGMSVPIVQAPMAGAGGVSLAVAAIEAGALGSLPCAMLSPDTMLDQVAAVRQRVAGPVNLNFFCHRLGASPDDSAWRALLAPYYVEYGVGYPDDPPPLRQPFDAAMCAAVEEARPEVVSFHFGLPDAALLDRVKAAGIFVIASATSLDEARMLVAAGVDALIAQGWEAGGHASYALPGDGGDHMGLFALLPQMVDAVRVPVIAAGGIGDARGIAAALTLGASAVQMGTAYLHTPESLIGEAHRALLSSEAAEHTQFTNMMTGGLARGLPNRLMMEQGPTSPDAPPFPYAAAALAPLRRAAEAEGDPAFSPLWAGQAAGLGVSGEPARILTERLAREALAIFGGRA</sequence>
<evidence type="ECO:0000313" key="13">
    <source>
        <dbReference type="Proteomes" id="UP000249066"/>
    </source>
</evidence>
<evidence type="ECO:0000256" key="10">
    <source>
        <dbReference type="ARBA" id="ARBA00049401"/>
    </source>
</evidence>
<accession>A0A2W5A345</accession>
<evidence type="ECO:0000256" key="5">
    <source>
        <dbReference type="ARBA" id="ARBA00022643"/>
    </source>
</evidence>
<proteinExistence type="inferred from homology"/>
<comment type="catalytic activity">
    <reaction evidence="10">
        <text>3 propionate 3-nitronate + 3 O2 + H2O = 3 3-oxopropanoate + 2 nitrate + nitrite + H2O2 + 3 H(+)</text>
        <dbReference type="Rhea" id="RHEA:57332"/>
        <dbReference type="ChEBI" id="CHEBI:15377"/>
        <dbReference type="ChEBI" id="CHEBI:15378"/>
        <dbReference type="ChEBI" id="CHEBI:15379"/>
        <dbReference type="ChEBI" id="CHEBI:16240"/>
        <dbReference type="ChEBI" id="CHEBI:16301"/>
        <dbReference type="ChEBI" id="CHEBI:17632"/>
        <dbReference type="ChEBI" id="CHEBI:33190"/>
        <dbReference type="ChEBI" id="CHEBI:136067"/>
    </reaction>
</comment>
<keyword evidence="12" id="KW-0223">Dioxygenase</keyword>
<dbReference type="GO" id="GO:0000166">
    <property type="term" value="F:nucleotide binding"/>
    <property type="evidence" value="ECO:0007669"/>
    <property type="project" value="UniProtKB-KW"/>
</dbReference>
<evidence type="ECO:0000313" key="12">
    <source>
        <dbReference type="EMBL" id="PZO88994.1"/>
    </source>
</evidence>
<evidence type="ECO:0000256" key="7">
    <source>
        <dbReference type="ARBA" id="ARBA00023002"/>
    </source>
</evidence>
<dbReference type="AlphaFoldDB" id="A0A2W5A345"/>
<evidence type="ECO:0000256" key="1">
    <source>
        <dbReference type="ARBA" id="ARBA00001917"/>
    </source>
</evidence>
<comment type="similarity">
    <text evidence="2">Belongs to the nitronate monooxygenase family. NMO class I subfamily.</text>
</comment>
<keyword evidence="7" id="KW-0560">Oxidoreductase</keyword>
<dbReference type="GO" id="GO:0051213">
    <property type="term" value="F:dioxygenase activity"/>
    <property type="evidence" value="ECO:0007669"/>
    <property type="project" value="UniProtKB-KW"/>
</dbReference>
<dbReference type="FunFam" id="3.20.20.70:FF:000154">
    <property type="entry name" value="Probable nitronate monooxygenase"/>
    <property type="match status" value="1"/>
</dbReference>
<dbReference type="Gene3D" id="3.20.20.70">
    <property type="entry name" value="Aldolase class I"/>
    <property type="match status" value="1"/>
</dbReference>
<dbReference type="InterPro" id="IPR013785">
    <property type="entry name" value="Aldolase_TIM"/>
</dbReference>
<evidence type="ECO:0000256" key="3">
    <source>
        <dbReference type="ARBA" id="ARBA00022575"/>
    </source>
</evidence>
<keyword evidence="5" id="KW-0288">FMN</keyword>
<keyword evidence="6" id="KW-0547">Nucleotide-binding</keyword>
<keyword evidence="8" id="KW-0503">Monooxygenase</keyword>
<evidence type="ECO:0000256" key="2">
    <source>
        <dbReference type="ARBA" id="ARBA00009881"/>
    </source>
</evidence>
<comment type="cofactor">
    <cofactor evidence="1">
        <name>FMN</name>
        <dbReference type="ChEBI" id="CHEBI:58210"/>
    </cofactor>
</comment>
<dbReference type="CDD" id="cd04730">
    <property type="entry name" value="NPD_like"/>
    <property type="match status" value="1"/>
</dbReference>
<dbReference type="GO" id="GO:0018580">
    <property type="term" value="F:nitronate monooxygenase activity"/>
    <property type="evidence" value="ECO:0007669"/>
    <property type="project" value="InterPro"/>
</dbReference>
<evidence type="ECO:0000256" key="11">
    <source>
        <dbReference type="ARBA" id="ARBA00067136"/>
    </source>
</evidence>
<comment type="caution">
    <text evidence="12">The sequence shown here is derived from an EMBL/GenBank/DDBJ whole genome shotgun (WGS) entry which is preliminary data.</text>
</comment>
<dbReference type="SUPFAM" id="SSF51412">
    <property type="entry name" value="Inosine monophosphate dehydrogenase (IMPDH)"/>
    <property type="match status" value="1"/>
</dbReference>
<dbReference type="EMBL" id="QFNN01000075">
    <property type="protein sequence ID" value="PZO88994.1"/>
    <property type="molecule type" value="Genomic_DNA"/>
</dbReference>
<dbReference type="GO" id="GO:0009636">
    <property type="term" value="P:response to toxic substance"/>
    <property type="evidence" value="ECO:0007669"/>
    <property type="project" value="UniProtKB-KW"/>
</dbReference>
<organism evidence="12 13">
    <name type="scientific">Sphingomonas sanxanigenens</name>
    <dbReference type="NCBI Taxonomy" id="397260"/>
    <lineage>
        <taxon>Bacteria</taxon>
        <taxon>Pseudomonadati</taxon>
        <taxon>Pseudomonadota</taxon>
        <taxon>Alphaproteobacteria</taxon>
        <taxon>Sphingomonadales</taxon>
        <taxon>Sphingomonadaceae</taxon>
        <taxon>Sphingomonas</taxon>
    </lineage>
</organism>
<evidence type="ECO:0000256" key="9">
    <source>
        <dbReference type="ARBA" id="ARBA00031155"/>
    </source>
</evidence>
<keyword evidence="3" id="KW-0216">Detoxification</keyword>
<protein>
    <recommendedName>
        <fullName evidence="11">Nitronate monooxygenase</fullName>
    </recommendedName>
    <alternativeName>
        <fullName evidence="9">Propionate 3-nitronate monooxygenase</fullName>
    </alternativeName>
</protein>
<dbReference type="InterPro" id="IPR004136">
    <property type="entry name" value="NMO"/>
</dbReference>
<evidence type="ECO:0000256" key="4">
    <source>
        <dbReference type="ARBA" id="ARBA00022630"/>
    </source>
</evidence>
<evidence type="ECO:0000256" key="6">
    <source>
        <dbReference type="ARBA" id="ARBA00022741"/>
    </source>
</evidence>
<dbReference type="Pfam" id="PF03060">
    <property type="entry name" value="NMO"/>
    <property type="match status" value="1"/>
</dbReference>